<keyword evidence="1" id="KW-0472">Membrane</keyword>
<reference evidence="2" key="1">
    <citation type="submission" date="2023-05" db="EMBL/GenBank/DDBJ databases">
        <title>Nepenthes gracilis genome sequencing.</title>
        <authorList>
            <person name="Fukushima K."/>
        </authorList>
    </citation>
    <scope>NUCLEOTIDE SEQUENCE</scope>
    <source>
        <strain evidence="2">SING2019-196</strain>
    </source>
</reference>
<sequence length="125" mass="14030">MLLEVADPIDCPGCDLGQCAVWQWQLNLVDMSLLCWYVVWNVRPVLNRSRLLMPINESWLNYNFLDSYGSEDSVAVLGAFLTGVVYCLVWTALLVFLLMLETFAGVEAGQCYSCLNVDGLLSLLQ</sequence>
<protein>
    <submittedName>
        <fullName evidence="2">Uncharacterized protein</fullName>
    </submittedName>
</protein>
<name>A0AAD3XEE6_NEPGR</name>
<keyword evidence="1" id="KW-1133">Transmembrane helix</keyword>
<proteinExistence type="predicted"/>
<dbReference type="EMBL" id="BSYO01000003">
    <property type="protein sequence ID" value="GMH01995.1"/>
    <property type="molecule type" value="Genomic_DNA"/>
</dbReference>
<keyword evidence="3" id="KW-1185">Reference proteome</keyword>
<accession>A0AAD3XEE6</accession>
<keyword evidence="1" id="KW-0812">Transmembrane</keyword>
<dbReference type="Proteomes" id="UP001279734">
    <property type="component" value="Unassembled WGS sequence"/>
</dbReference>
<organism evidence="2 3">
    <name type="scientific">Nepenthes gracilis</name>
    <name type="common">Slender pitcher plant</name>
    <dbReference type="NCBI Taxonomy" id="150966"/>
    <lineage>
        <taxon>Eukaryota</taxon>
        <taxon>Viridiplantae</taxon>
        <taxon>Streptophyta</taxon>
        <taxon>Embryophyta</taxon>
        <taxon>Tracheophyta</taxon>
        <taxon>Spermatophyta</taxon>
        <taxon>Magnoliopsida</taxon>
        <taxon>eudicotyledons</taxon>
        <taxon>Gunneridae</taxon>
        <taxon>Pentapetalae</taxon>
        <taxon>Caryophyllales</taxon>
        <taxon>Nepenthaceae</taxon>
        <taxon>Nepenthes</taxon>
    </lineage>
</organism>
<feature type="transmembrane region" description="Helical" evidence="1">
    <location>
        <begin position="74"/>
        <end position="100"/>
    </location>
</feature>
<gene>
    <name evidence="2" type="ORF">Nepgr_003834</name>
</gene>
<evidence type="ECO:0000313" key="2">
    <source>
        <dbReference type="EMBL" id="GMH01995.1"/>
    </source>
</evidence>
<comment type="caution">
    <text evidence="2">The sequence shown here is derived from an EMBL/GenBank/DDBJ whole genome shotgun (WGS) entry which is preliminary data.</text>
</comment>
<evidence type="ECO:0000313" key="3">
    <source>
        <dbReference type="Proteomes" id="UP001279734"/>
    </source>
</evidence>
<dbReference type="AlphaFoldDB" id="A0AAD3XEE6"/>
<evidence type="ECO:0000256" key="1">
    <source>
        <dbReference type="SAM" id="Phobius"/>
    </source>
</evidence>